<organism evidence="1 2">
    <name type="scientific">Mytilus edulis</name>
    <name type="common">Blue mussel</name>
    <dbReference type="NCBI Taxonomy" id="6550"/>
    <lineage>
        <taxon>Eukaryota</taxon>
        <taxon>Metazoa</taxon>
        <taxon>Spiralia</taxon>
        <taxon>Lophotrochozoa</taxon>
        <taxon>Mollusca</taxon>
        <taxon>Bivalvia</taxon>
        <taxon>Autobranchia</taxon>
        <taxon>Pteriomorphia</taxon>
        <taxon>Mytilida</taxon>
        <taxon>Mytiloidea</taxon>
        <taxon>Mytilidae</taxon>
        <taxon>Mytilinae</taxon>
        <taxon>Mytilus</taxon>
    </lineage>
</organism>
<evidence type="ECO:0000313" key="2">
    <source>
        <dbReference type="Proteomes" id="UP000683360"/>
    </source>
</evidence>
<dbReference type="InterPro" id="IPR011044">
    <property type="entry name" value="Quino_amine_DH_bsu"/>
</dbReference>
<name>A0A8S3R433_MYTED</name>
<dbReference type="EMBL" id="CAJPWZ010000897">
    <property type="protein sequence ID" value="CAG2202725.1"/>
    <property type="molecule type" value="Genomic_DNA"/>
</dbReference>
<dbReference type="Proteomes" id="UP000683360">
    <property type="component" value="Unassembled WGS sequence"/>
</dbReference>
<dbReference type="OrthoDB" id="6046813at2759"/>
<dbReference type="AlphaFoldDB" id="A0A8S3R433"/>
<comment type="caution">
    <text evidence="1">The sequence shown here is derived from an EMBL/GenBank/DDBJ whole genome shotgun (WGS) entry which is preliminary data.</text>
</comment>
<keyword evidence="2" id="KW-1185">Reference proteome</keyword>
<protein>
    <submittedName>
        <fullName evidence="1">Uncharacterized protein</fullName>
    </submittedName>
</protein>
<proteinExistence type="predicted"/>
<evidence type="ECO:0000313" key="1">
    <source>
        <dbReference type="EMBL" id="CAG2202725.1"/>
    </source>
</evidence>
<dbReference type="Gene3D" id="2.130.10.10">
    <property type="entry name" value="YVTN repeat-like/Quinoprotein amine dehydrogenase"/>
    <property type="match status" value="1"/>
</dbReference>
<sequence>MKQNGEIEIILSKLESITSLGEVMVVKTEIDLNRETSVKRKAQVKSIEHSNIHNLTMNIETKIKTNVGKWISGIMCLIDERVIVVKDAGKVILLTADGKNEKLLPIPEGSRSVTQINQNTIALSSPVDKTIKIFNMEKEKLTKVIKLDKVCHGLSFFNGTLAVGMIGHEGGEIHIIDLDGKNTEVNASSV</sequence>
<dbReference type="InterPro" id="IPR015943">
    <property type="entry name" value="WD40/YVTN_repeat-like_dom_sf"/>
</dbReference>
<reference evidence="1" key="1">
    <citation type="submission" date="2021-03" db="EMBL/GenBank/DDBJ databases">
        <authorList>
            <person name="Bekaert M."/>
        </authorList>
    </citation>
    <scope>NUCLEOTIDE SEQUENCE</scope>
</reference>
<gene>
    <name evidence="1" type="ORF">MEDL_17271</name>
</gene>
<dbReference type="SUPFAM" id="SSF50969">
    <property type="entry name" value="YVTN repeat-like/Quinoprotein amine dehydrogenase"/>
    <property type="match status" value="1"/>
</dbReference>
<accession>A0A8S3R433</accession>